<dbReference type="InterPro" id="IPR004838">
    <property type="entry name" value="NHTrfase_class1_PyrdxlP-BS"/>
</dbReference>
<evidence type="ECO:0000256" key="4">
    <source>
        <dbReference type="ARBA" id="ARBA00022679"/>
    </source>
</evidence>
<evidence type="ECO:0000313" key="8">
    <source>
        <dbReference type="Proteomes" id="UP000053558"/>
    </source>
</evidence>
<gene>
    <name evidence="7" type="ORF">CONPUDRAFT_67132</name>
</gene>
<dbReference type="AlphaFoldDB" id="R7SHK6"/>
<keyword evidence="3" id="KW-0032">Aminotransferase</keyword>
<dbReference type="OMA" id="TPWYFNH"/>
<dbReference type="Proteomes" id="UP000053558">
    <property type="component" value="Unassembled WGS sequence"/>
</dbReference>
<dbReference type="PANTHER" id="PTHR46383">
    <property type="entry name" value="ASPARTATE AMINOTRANSFERASE"/>
    <property type="match status" value="1"/>
</dbReference>
<dbReference type="KEGG" id="cput:CONPUDRAFT_67132"/>
<evidence type="ECO:0000256" key="5">
    <source>
        <dbReference type="ARBA" id="ARBA00022898"/>
    </source>
</evidence>
<dbReference type="Gene3D" id="3.40.640.10">
    <property type="entry name" value="Type I PLP-dependent aspartate aminotransferase-like (Major domain)"/>
    <property type="match status" value="1"/>
</dbReference>
<reference evidence="8" key="1">
    <citation type="journal article" date="2012" name="Science">
        <title>The Paleozoic origin of enzymatic lignin decomposition reconstructed from 31 fungal genomes.</title>
        <authorList>
            <person name="Floudas D."/>
            <person name="Binder M."/>
            <person name="Riley R."/>
            <person name="Barry K."/>
            <person name="Blanchette R.A."/>
            <person name="Henrissat B."/>
            <person name="Martinez A.T."/>
            <person name="Otillar R."/>
            <person name="Spatafora J.W."/>
            <person name="Yadav J.S."/>
            <person name="Aerts A."/>
            <person name="Benoit I."/>
            <person name="Boyd A."/>
            <person name="Carlson A."/>
            <person name="Copeland A."/>
            <person name="Coutinho P.M."/>
            <person name="de Vries R.P."/>
            <person name="Ferreira P."/>
            <person name="Findley K."/>
            <person name="Foster B."/>
            <person name="Gaskell J."/>
            <person name="Glotzer D."/>
            <person name="Gorecki P."/>
            <person name="Heitman J."/>
            <person name="Hesse C."/>
            <person name="Hori C."/>
            <person name="Igarashi K."/>
            <person name="Jurgens J.A."/>
            <person name="Kallen N."/>
            <person name="Kersten P."/>
            <person name="Kohler A."/>
            <person name="Kuees U."/>
            <person name="Kumar T.K.A."/>
            <person name="Kuo A."/>
            <person name="LaButti K."/>
            <person name="Larrondo L.F."/>
            <person name="Lindquist E."/>
            <person name="Ling A."/>
            <person name="Lombard V."/>
            <person name="Lucas S."/>
            <person name="Lundell T."/>
            <person name="Martin R."/>
            <person name="McLaughlin D.J."/>
            <person name="Morgenstern I."/>
            <person name="Morin E."/>
            <person name="Murat C."/>
            <person name="Nagy L.G."/>
            <person name="Nolan M."/>
            <person name="Ohm R.A."/>
            <person name="Patyshakuliyeva A."/>
            <person name="Rokas A."/>
            <person name="Ruiz-Duenas F.J."/>
            <person name="Sabat G."/>
            <person name="Salamov A."/>
            <person name="Samejima M."/>
            <person name="Schmutz J."/>
            <person name="Slot J.C."/>
            <person name="St John F."/>
            <person name="Stenlid J."/>
            <person name="Sun H."/>
            <person name="Sun S."/>
            <person name="Syed K."/>
            <person name="Tsang A."/>
            <person name="Wiebenga A."/>
            <person name="Young D."/>
            <person name="Pisabarro A."/>
            <person name="Eastwood D.C."/>
            <person name="Martin F."/>
            <person name="Cullen D."/>
            <person name="Grigoriev I.V."/>
            <person name="Hibbett D.S."/>
        </authorList>
    </citation>
    <scope>NUCLEOTIDE SEQUENCE [LARGE SCALE GENOMIC DNA]</scope>
    <source>
        <strain evidence="8">RWD-64-598 SS2</strain>
    </source>
</reference>
<dbReference type="CDD" id="cd00609">
    <property type="entry name" value="AAT_like"/>
    <property type="match status" value="1"/>
</dbReference>
<accession>R7SHK6</accession>
<sequence>MASSIGYKLSGAIRRTITPPVPTAKLWAARYAPTPARPLLDMSQGAPGHPPHPILRDAIARTTHEPSSHAYAPVTGLPALRGALADEMKSVYGSETNVGPEDIAVTAGANLAFFAAVMTLAQKGDEVILPVPWYFNHYMTLTMLGIAAVPLQTLPSTGFLPSPKECEHLISPRTRAIVLVSPNNPTGAVYPPSLIASFAALARRRNVALILDETYRDFAPSPPHTLFASASASSPHNSVHADSLPSDWNWRSYLLHIFSFSKAYAIPGARLGALVGPPPFLHEAAKALDTIQIGAPRAIQAALASPVSSSGSETVLAALRTSLADQRASLEARHATFARSLPASWAIGAQGGYFAFVRHPFEGVDASTVCERLARECGVVSMPAAWFVPEADLEGTSGDKGRGQDEADKAGSWDRWIRFSVANVEDAQVRDACARLGEAEGRFEWRH</sequence>
<dbReference type="RefSeq" id="XP_007775117.1">
    <property type="nucleotide sequence ID" value="XM_007776927.1"/>
</dbReference>
<dbReference type="InterPro" id="IPR050596">
    <property type="entry name" value="AspAT/PAT-like"/>
</dbReference>
<dbReference type="GO" id="GO:0008483">
    <property type="term" value="F:transaminase activity"/>
    <property type="evidence" value="ECO:0007669"/>
    <property type="project" value="UniProtKB-KW"/>
</dbReference>
<dbReference type="PANTHER" id="PTHR46383:SF1">
    <property type="entry name" value="ASPARTATE AMINOTRANSFERASE"/>
    <property type="match status" value="1"/>
</dbReference>
<dbReference type="NCBIfam" id="NF005732">
    <property type="entry name" value="PRK07550.1"/>
    <property type="match status" value="1"/>
</dbReference>
<organism evidence="7 8">
    <name type="scientific">Coniophora puteana (strain RWD-64-598)</name>
    <name type="common">Brown rot fungus</name>
    <dbReference type="NCBI Taxonomy" id="741705"/>
    <lineage>
        <taxon>Eukaryota</taxon>
        <taxon>Fungi</taxon>
        <taxon>Dikarya</taxon>
        <taxon>Basidiomycota</taxon>
        <taxon>Agaricomycotina</taxon>
        <taxon>Agaricomycetes</taxon>
        <taxon>Agaricomycetidae</taxon>
        <taxon>Boletales</taxon>
        <taxon>Coniophorineae</taxon>
        <taxon>Coniophoraceae</taxon>
        <taxon>Coniophora</taxon>
    </lineage>
</organism>
<dbReference type="EMBL" id="JH711591">
    <property type="protein sequence ID" value="EIW74554.1"/>
    <property type="molecule type" value="Genomic_DNA"/>
</dbReference>
<dbReference type="Pfam" id="PF00155">
    <property type="entry name" value="Aminotran_1_2"/>
    <property type="match status" value="1"/>
</dbReference>
<dbReference type="OrthoDB" id="7042322at2759"/>
<dbReference type="GeneID" id="19208550"/>
<name>R7SHK6_CONPW</name>
<dbReference type="eggNOG" id="KOG0257">
    <property type="taxonomic scope" value="Eukaryota"/>
</dbReference>
<keyword evidence="4 7" id="KW-0808">Transferase</keyword>
<proteinExistence type="inferred from homology"/>
<dbReference type="GO" id="GO:0030170">
    <property type="term" value="F:pyridoxal phosphate binding"/>
    <property type="evidence" value="ECO:0007669"/>
    <property type="project" value="InterPro"/>
</dbReference>
<evidence type="ECO:0000256" key="3">
    <source>
        <dbReference type="ARBA" id="ARBA00022576"/>
    </source>
</evidence>
<comment type="cofactor">
    <cofactor evidence="1">
        <name>pyridoxal 5'-phosphate</name>
        <dbReference type="ChEBI" id="CHEBI:597326"/>
    </cofactor>
</comment>
<dbReference type="InterPro" id="IPR004839">
    <property type="entry name" value="Aminotransferase_I/II_large"/>
</dbReference>
<dbReference type="InterPro" id="IPR015424">
    <property type="entry name" value="PyrdxlP-dep_Trfase"/>
</dbReference>
<keyword evidence="5" id="KW-0663">Pyridoxal phosphate</keyword>
<dbReference type="SUPFAM" id="SSF53383">
    <property type="entry name" value="PLP-dependent transferases"/>
    <property type="match status" value="1"/>
</dbReference>
<evidence type="ECO:0000256" key="1">
    <source>
        <dbReference type="ARBA" id="ARBA00001933"/>
    </source>
</evidence>
<dbReference type="InterPro" id="IPR015421">
    <property type="entry name" value="PyrdxlP-dep_Trfase_major"/>
</dbReference>
<evidence type="ECO:0000256" key="2">
    <source>
        <dbReference type="ARBA" id="ARBA00007441"/>
    </source>
</evidence>
<keyword evidence="8" id="KW-1185">Reference proteome</keyword>
<protein>
    <submittedName>
        <fullName evidence="7">PLP-dependent transferase</fullName>
    </submittedName>
</protein>
<evidence type="ECO:0000259" key="6">
    <source>
        <dbReference type="Pfam" id="PF00155"/>
    </source>
</evidence>
<comment type="similarity">
    <text evidence="2">Belongs to the class-I pyridoxal-phosphate-dependent aminotransferase family.</text>
</comment>
<feature type="domain" description="Aminotransferase class I/classII large" evidence="6">
    <location>
        <begin position="39"/>
        <end position="436"/>
    </location>
</feature>
<dbReference type="PROSITE" id="PS00105">
    <property type="entry name" value="AA_TRANSFER_CLASS_1"/>
    <property type="match status" value="1"/>
</dbReference>
<evidence type="ECO:0000313" key="7">
    <source>
        <dbReference type="EMBL" id="EIW74554.1"/>
    </source>
</evidence>
<dbReference type="GO" id="GO:0006520">
    <property type="term" value="P:amino acid metabolic process"/>
    <property type="evidence" value="ECO:0007669"/>
    <property type="project" value="InterPro"/>
</dbReference>